<dbReference type="GO" id="GO:0016787">
    <property type="term" value="F:hydrolase activity"/>
    <property type="evidence" value="ECO:0007669"/>
    <property type="project" value="UniProtKB-KW"/>
</dbReference>
<dbReference type="InterPro" id="IPR029058">
    <property type="entry name" value="AB_hydrolase_fold"/>
</dbReference>
<dbReference type="PANTHER" id="PTHR17630:SF55">
    <property type="entry name" value="DIENELACTONE HYDROLASE FAMILY PROTEIN (AFU_ORTHOLOGUE AFUA_1G01900)"/>
    <property type="match status" value="1"/>
</dbReference>
<feature type="domain" description="Dienelactone hydrolase" evidence="1">
    <location>
        <begin position="35"/>
        <end position="244"/>
    </location>
</feature>
<dbReference type="EMBL" id="MU865951">
    <property type="protein sequence ID" value="KAK4447156.1"/>
    <property type="molecule type" value="Genomic_DNA"/>
</dbReference>
<dbReference type="PANTHER" id="PTHR17630">
    <property type="entry name" value="DIENELACTONE HYDROLASE"/>
    <property type="match status" value="1"/>
</dbReference>
<organism evidence="2 3">
    <name type="scientific">Podospora aff. communis PSN243</name>
    <dbReference type="NCBI Taxonomy" id="3040156"/>
    <lineage>
        <taxon>Eukaryota</taxon>
        <taxon>Fungi</taxon>
        <taxon>Dikarya</taxon>
        <taxon>Ascomycota</taxon>
        <taxon>Pezizomycotina</taxon>
        <taxon>Sordariomycetes</taxon>
        <taxon>Sordariomycetidae</taxon>
        <taxon>Sordariales</taxon>
        <taxon>Podosporaceae</taxon>
        <taxon>Podospora</taxon>
    </lineage>
</organism>
<name>A0AAV9GJH0_9PEZI</name>
<keyword evidence="2" id="KW-0378">Hydrolase</keyword>
<dbReference type="AlphaFoldDB" id="A0AAV9GJH0"/>
<reference evidence="2" key="2">
    <citation type="submission" date="2023-05" db="EMBL/GenBank/DDBJ databases">
        <authorList>
            <consortium name="Lawrence Berkeley National Laboratory"/>
            <person name="Steindorff A."/>
            <person name="Hensen N."/>
            <person name="Bonometti L."/>
            <person name="Westerberg I."/>
            <person name="Brannstrom I.O."/>
            <person name="Guillou S."/>
            <person name="Cros-Aarteil S."/>
            <person name="Calhoun S."/>
            <person name="Haridas S."/>
            <person name="Kuo A."/>
            <person name="Mondo S."/>
            <person name="Pangilinan J."/>
            <person name="Riley R."/>
            <person name="Labutti K."/>
            <person name="Andreopoulos B."/>
            <person name="Lipzen A."/>
            <person name="Chen C."/>
            <person name="Yanf M."/>
            <person name="Daum C."/>
            <person name="Ng V."/>
            <person name="Clum A."/>
            <person name="Ohm R."/>
            <person name="Martin F."/>
            <person name="Silar P."/>
            <person name="Natvig D."/>
            <person name="Lalanne C."/>
            <person name="Gautier V."/>
            <person name="Ament-Velasquez S.L."/>
            <person name="Kruys A."/>
            <person name="Hutchinson M.I."/>
            <person name="Powell A.J."/>
            <person name="Barry K."/>
            <person name="Miller A.N."/>
            <person name="Grigoriev I.V."/>
            <person name="Debuchy R."/>
            <person name="Gladieux P."/>
            <person name="Thoren M.H."/>
            <person name="Johannesson H."/>
        </authorList>
    </citation>
    <scope>NUCLEOTIDE SEQUENCE</scope>
    <source>
        <strain evidence="2">PSN243</strain>
    </source>
</reference>
<proteinExistence type="predicted"/>
<sequence>MSSCCLRGFHWGGQPVGRETTVNGQSCYVTGSSADVAIIVIHDLYGWTFSNTRLLADHYAAEVDATVYVPDFFGGAVLSPALIDNPAEWGKLDLPGFMERNSKAVRFPEMASFATYLRTQHACIGAVGFCYGGWAAFQLGGKQEDGQAPLVDCITAAHPTFLTEDEMRNVGVPAQILAPEVDPMFTAELKAYAVNEIPKVGVPFSYQYFPGLSHGFAIRGNREDVAETKGLERGMRAVVAWFREWLVHGQ</sequence>
<evidence type="ECO:0000313" key="2">
    <source>
        <dbReference type="EMBL" id="KAK4447156.1"/>
    </source>
</evidence>
<keyword evidence="3" id="KW-1185">Reference proteome</keyword>
<dbReference type="Pfam" id="PF01738">
    <property type="entry name" value="DLH"/>
    <property type="match status" value="1"/>
</dbReference>
<reference evidence="2" key="1">
    <citation type="journal article" date="2023" name="Mol. Phylogenet. Evol.">
        <title>Genome-scale phylogeny and comparative genomics of the fungal order Sordariales.</title>
        <authorList>
            <person name="Hensen N."/>
            <person name="Bonometti L."/>
            <person name="Westerberg I."/>
            <person name="Brannstrom I.O."/>
            <person name="Guillou S."/>
            <person name="Cros-Aarteil S."/>
            <person name="Calhoun S."/>
            <person name="Haridas S."/>
            <person name="Kuo A."/>
            <person name="Mondo S."/>
            <person name="Pangilinan J."/>
            <person name="Riley R."/>
            <person name="LaButti K."/>
            <person name="Andreopoulos B."/>
            <person name="Lipzen A."/>
            <person name="Chen C."/>
            <person name="Yan M."/>
            <person name="Daum C."/>
            <person name="Ng V."/>
            <person name="Clum A."/>
            <person name="Steindorff A."/>
            <person name="Ohm R.A."/>
            <person name="Martin F."/>
            <person name="Silar P."/>
            <person name="Natvig D.O."/>
            <person name="Lalanne C."/>
            <person name="Gautier V."/>
            <person name="Ament-Velasquez S.L."/>
            <person name="Kruys A."/>
            <person name="Hutchinson M.I."/>
            <person name="Powell A.J."/>
            <person name="Barry K."/>
            <person name="Miller A.N."/>
            <person name="Grigoriev I.V."/>
            <person name="Debuchy R."/>
            <person name="Gladieux P."/>
            <person name="Hiltunen Thoren M."/>
            <person name="Johannesson H."/>
        </authorList>
    </citation>
    <scope>NUCLEOTIDE SEQUENCE</scope>
    <source>
        <strain evidence="2">PSN243</strain>
    </source>
</reference>
<comment type="caution">
    <text evidence="2">The sequence shown here is derived from an EMBL/GenBank/DDBJ whole genome shotgun (WGS) entry which is preliminary data.</text>
</comment>
<dbReference type="Proteomes" id="UP001321760">
    <property type="component" value="Unassembled WGS sequence"/>
</dbReference>
<accession>A0AAV9GJH0</accession>
<dbReference type="Gene3D" id="3.40.50.1820">
    <property type="entry name" value="alpha/beta hydrolase"/>
    <property type="match status" value="1"/>
</dbReference>
<evidence type="ECO:0000259" key="1">
    <source>
        <dbReference type="Pfam" id="PF01738"/>
    </source>
</evidence>
<gene>
    <name evidence="2" type="ORF">QBC34DRAFT_467645</name>
</gene>
<protein>
    <submittedName>
        <fullName evidence="2">Hydrolase</fullName>
    </submittedName>
</protein>
<evidence type="ECO:0000313" key="3">
    <source>
        <dbReference type="Proteomes" id="UP001321760"/>
    </source>
</evidence>
<dbReference type="SUPFAM" id="SSF53474">
    <property type="entry name" value="alpha/beta-Hydrolases"/>
    <property type="match status" value="1"/>
</dbReference>
<dbReference type="InterPro" id="IPR002925">
    <property type="entry name" value="Dienelactn_hydro"/>
</dbReference>